<feature type="domain" description="Molybdopterin dinucleotide-binding" evidence="12">
    <location>
        <begin position="666"/>
        <end position="773"/>
    </location>
</feature>
<keyword evidence="4" id="KW-0004">4Fe-4S</keyword>
<dbReference type="RefSeq" id="WP_189108596.1">
    <property type="nucleotide sequence ID" value="NZ_BMMV01000011.1"/>
</dbReference>
<evidence type="ECO:0000256" key="6">
    <source>
        <dbReference type="ARBA" id="ARBA00022723"/>
    </source>
</evidence>
<dbReference type="Gene3D" id="3.40.228.10">
    <property type="entry name" value="Dimethylsulfoxide Reductase, domain 2"/>
    <property type="match status" value="1"/>
</dbReference>
<evidence type="ECO:0000256" key="9">
    <source>
        <dbReference type="ARBA" id="ARBA00023014"/>
    </source>
</evidence>
<dbReference type="PANTHER" id="PTHR43105:SF4">
    <property type="entry name" value="PROTEIN YDEP"/>
    <property type="match status" value="1"/>
</dbReference>
<dbReference type="PANTHER" id="PTHR43105">
    <property type="entry name" value="RESPIRATORY NITRATE REDUCTASE"/>
    <property type="match status" value="1"/>
</dbReference>
<evidence type="ECO:0000313" key="14">
    <source>
        <dbReference type="Proteomes" id="UP000660265"/>
    </source>
</evidence>
<dbReference type="Pfam" id="PF00384">
    <property type="entry name" value="Molybdopterin"/>
    <property type="match status" value="1"/>
</dbReference>
<evidence type="ECO:0000256" key="10">
    <source>
        <dbReference type="SAM" id="MobiDB-lite"/>
    </source>
</evidence>
<dbReference type="Pfam" id="PF01568">
    <property type="entry name" value="Molydop_binding"/>
    <property type="match status" value="1"/>
</dbReference>
<gene>
    <name evidence="13" type="ORF">GCM10011583_37070</name>
</gene>
<keyword evidence="14" id="KW-1185">Reference proteome</keyword>
<evidence type="ECO:0000256" key="3">
    <source>
        <dbReference type="ARBA" id="ARBA00010312"/>
    </source>
</evidence>
<dbReference type="InterPro" id="IPR009010">
    <property type="entry name" value="Asp_de-COase-like_dom_sf"/>
</dbReference>
<evidence type="ECO:0000259" key="11">
    <source>
        <dbReference type="Pfam" id="PF00384"/>
    </source>
</evidence>
<protein>
    <submittedName>
        <fullName evidence="13">Formate dehydrogenase</fullName>
    </submittedName>
</protein>
<feature type="region of interest" description="Disordered" evidence="10">
    <location>
        <begin position="129"/>
        <end position="153"/>
    </location>
</feature>
<keyword evidence="5" id="KW-0500">Molybdenum</keyword>
<feature type="region of interest" description="Disordered" evidence="10">
    <location>
        <begin position="1"/>
        <end position="23"/>
    </location>
</feature>
<dbReference type="CDD" id="cd02787">
    <property type="entry name" value="MopB_CT_ydeP"/>
    <property type="match status" value="1"/>
</dbReference>
<evidence type="ECO:0000313" key="13">
    <source>
        <dbReference type="EMBL" id="GGK01989.1"/>
    </source>
</evidence>
<dbReference type="InterPro" id="IPR037951">
    <property type="entry name" value="MopB_CT_YdeP"/>
</dbReference>
<keyword evidence="9" id="KW-0411">Iron-sulfur</keyword>
<evidence type="ECO:0000259" key="12">
    <source>
        <dbReference type="Pfam" id="PF01568"/>
    </source>
</evidence>
<dbReference type="CDD" id="cd02767">
    <property type="entry name" value="MopB_ydeP"/>
    <property type="match status" value="1"/>
</dbReference>
<comment type="similarity">
    <text evidence="3">Belongs to the prokaryotic molybdopterin-containing oxidoreductase family.</text>
</comment>
<evidence type="ECO:0000256" key="8">
    <source>
        <dbReference type="ARBA" id="ARBA00023004"/>
    </source>
</evidence>
<feature type="compositionally biased region" description="Gly residues" evidence="10">
    <location>
        <begin position="130"/>
        <end position="149"/>
    </location>
</feature>
<reference evidence="14" key="1">
    <citation type="journal article" date="2019" name="Int. J. Syst. Evol. Microbiol.">
        <title>The Global Catalogue of Microorganisms (GCM) 10K type strain sequencing project: providing services to taxonomists for standard genome sequencing and annotation.</title>
        <authorList>
            <consortium name="The Broad Institute Genomics Platform"/>
            <consortium name="The Broad Institute Genome Sequencing Center for Infectious Disease"/>
            <person name="Wu L."/>
            <person name="Ma J."/>
        </authorList>
    </citation>
    <scope>NUCLEOTIDE SEQUENCE [LARGE SCALE GENOMIC DNA]</scope>
    <source>
        <strain evidence="14">CGMCC 4.7275</strain>
    </source>
</reference>
<dbReference type="NCBIfam" id="TIGR01701">
    <property type="entry name" value="Fdhalpha-like"/>
    <property type="match status" value="1"/>
</dbReference>
<keyword evidence="8" id="KW-0408">Iron</keyword>
<dbReference type="InterPro" id="IPR006657">
    <property type="entry name" value="MoPterin_dinucl-bd_dom"/>
</dbReference>
<dbReference type="InterPro" id="IPR010046">
    <property type="entry name" value="Mopterin_OxRdtse_a_bac"/>
</dbReference>
<dbReference type="Proteomes" id="UP000660265">
    <property type="component" value="Unassembled WGS sequence"/>
</dbReference>
<dbReference type="PIRSF" id="PIRSF000144">
    <property type="entry name" value="CbbBc"/>
    <property type="match status" value="1"/>
</dbReference>
<comment type="cofactor">
    <cofactor evidence="1">
        <name>Mo-bis(molybdopterin guanine dinucleotide)</name>
        <dbReference type="ChEBI" id="CHEBI:60539"/>
    </cofactor>
</comment>
<dbReference type="SUPFAM" id="SSF50692">
    <property type="entry name" value="ADC-like"/>
    <property type="match status" value="1"/>
</dbReference>
<dbReference type="InterPro" id="IPR006656">
    <property type="entry name" value="Mopterin_OxRdtase"/>
</dbReference>
<comment type="cofactor">
    <cofactor evidence="2">
        <name>[4Fe-4S] cluster</name>
        <dbReference type="ChEBI" id="CHEBI:49883"/>
    </cofactor>
</comment>
<keyword evidence="7" id="KW-0560">Oxidoreductase</keyword>
<dbReference type="InterPro" id="IPR050123">
    <property type="entry name" value="Prok_molybdopt-oxidoreductase"/>
</dbReference>
<keyword evidence="6" id="KW-0479">Metal-binding</keyword>
<dbReference type="EMBL" id="BMMV01000011">
    <property type="protein sequence ID" value="GGK01989.1"/>
    <property type="molecule type" value="Genomic_DNA"/>
</dbReference>
<evidence type="ECO:0000256" key="4">
    <source>
        <dbReference type="ARBA" id="ARBA00022485"/>
    </source>
</evidence>
<comment type="caution">
    <text evidence="13">The sequence shown here is derived from an EMBL/GenBank/DDBJ whole genome shotgun (WGS) entry which is preliminary data.</text>
</comment>
<dbReference type="InterPro" id="IPR041953">
    <property type="entry name" value="YdeP_MopB"/>
</dbReference>
<accession>A0ABQ2EAA3</accession>
<evidence type="ECO:0000256" key="2">
    <source>
        <dbReference type="ARBA" id="ARBA00001966"/>
    </source>
</evidence>
<dbReference type="SUPFAM" id="SSF53706">
    <property type="entry name" value="Formate dehydrogenase/DMSO reductase, domains 1-3"/>
    <property type="match status" value="1"/>
</dbReference>
<proteinExistence type="inferred from homology"/>
<evidence type="ECO:0000256" key="5">
    <source>
        <dbReference type="ARBA" id="ARBA00022505"/>
    </source>
</evidence>
<evidence type="ECO:0000256" key="7">
    <source>
        <dbReference type="ARBA" id="ARBA00023002"/>
    </source>
</evidence>
<name>A0ABQ2EAA3_9ACTN</name>
<feature type="domain" description="Molybdopterin oxidoreductase" evidence="11">
    <location>
        <begin position="120"/>
        <end position="513"/>
    </location>
</feature>
<organism evidence="13 14">
    <name type="scientific">Streptomyces camponoticapitis</name>
    <dbReference type="NCBI Taxonomy" id="1616125"/>
    <lineage>
        <taxon>Bacteria</taxon>
        <taxon>Bacillati</taxon>
        <taxon>Actinomycetota</taxon>
        <taxon>Actinomycetes</taxon>
        <taxon>Kitasatosporales</taxon>
        <taxon>Streptomycetaceae</taxon>
        <taxon>Streptomyces</taxon>
    </lineage>
</organism>
<evidence type="ECO:0000256" key="1">
    <source>
        <dbReference type="ARBA" id="ARBA00001942"/>
    </source>
</evidence>
<sequence>MARKPPSGDPVQDAPQVADPQHSAAGLPAVAHSLRVAQQQMGVRRAARTLLKVNQKDGFDCPGCAWPEGDHRHTAEFCENGVKAVAEEATLRRVTPDFFAAHPVADLARRSGYWLGQQGRITQPMLLERGAGGSAHGDNGGGGAGSGEGGGDRYEPVSWERAFAIIAEELNALDSPDEALFYTSGRTSNEAAFLFQLFAREFGTNNLPDCSNMCHESSGSALSETLGVGKGSVSLEDMHQADLIIVAGQNPGTNHPRMLSALEKAKAAGAKIISVNPLPEAGMERFKNPQTPQGMIKGAALNDLFLQIRIGGDQALFRLLNKLILEAAEEDPSAVDEAFVAEHTHGFGEFAAAARAADWDETLIATGLDRADIERALSMVLASKRTIVCWAMGLTQHKHSVATIREVVNFLLLRGNVGRPGAGVCPVRGHSNVQGDRTMGIFERPAPAFLDALDREFGITSPRHHGYDVVRAIRALRDGDAKVFFAMGGNFVSASPDTEVTEAAMRNARLTVHVSTKLNRSHAVTGARALILPTLGRTDKDVQAGGRQVVTVEDSMGMVHASRGNLAPASPHLLSEPAIVARMARAVLGPESLTPWEDFEKDYGSIRDRISRVVPGFEDFNERVARPGGFQLPHAPRDERRFPTSTGKANFTAAPVEYPALPEGRLLLQTLRSHDQYNTTIYGLDDRYRGIKGGRRVVLVNPDDARRLGLADGSYTDLVSEWKDGVERRASGFRVVHYPTALGCAAAYYPETNVLVPLDSTADTSNTPASKSVVVRFEHR</sequence>
<dbReference type="Gene3D" id="3.40.50.740">
    <property type="match status" value="1"/>
</dbReference>